<dbReference type="InterPro" id="IPR038961">
    <property type="entry name" value="PRDA1"/>
</dbReference>
<reference evidence="2 3" key="1">
    <citation type="submission" date="2019-06" db="EMBL/GenBank/DDBJ databases">
        <title>A chromosomal-level reference genome of Carpinus fangiana (Coryloideae, Betulaceae).</title>
        <authorList>
            <person name="Yang X."/>
            <person name="Wang Z."/>
            <person name="Zhang L."/>
            <person name="Hao G."/>
            <person name="Liu J."/>
            <person name="Yang Y."/>
        </authorList>
    </citation>
    <scope>NUCLEOTIDE SEQUENCE [LARGE SCALE GENOMIC DNA]</scope>
    <source>
        <strain evidence="2">Cfa_2016G</strain>
        <tissue evidence="2">Leaf</tissue>
    </source>
</reference>
<evidence type="ECO:0000256" key="1">
    <source>
        <dbReference type="SAM" id="MobiDB-lite"/>
    </source>
</evidence>
<evidence type="ECO:0000313" key="2">
    <source>
        <dbReference type="EMBL" id="KAE8038021.1"/>
    </source>
</evidence>
<gene>
    <name evidence="2" type="ORF">FH972_010568</name>
</gene>
<proteinExistence type="predicted"/>
<dbReference type="AlphaFoldDB" id="A0A660KQK9"/>
<organism evidence="2 3">
    <name type="scientific">Carpinus fangiana</name>
    <dbReference type="NCBI Taxonomy" id="176857"/>
    <lineage>
        <taxon>Eukaryota</taxon>
        <taxon>Viridiplantae</taxon>
        <taxon>Streptophyta</taxon>
        <taxon>Embryophyta</taxon>
        <taxon>Tracheophyta</taxon>
        <taxon>Spermatophyta</taxon>
        <taxon>Magnoliopsida</taxon>
        <taxon>eudicotyledons</taxon>
        <taxon>Gunneridae</taxon>
        <taxon>Pentapetalae</taxon>
        <taxon>rosids</taxon>
        <taxon>fabids</taxon>
        <taxon>Fagales</taxon>
        <taxon>Betulaceae</taxon>
        <taxon>Carpinus</taxon>
    </lineage>
</organism>
<protein>
    <submittedName>
        <fullName evidence="2">Uncharacterized protein</fullName>
    </submittedName>
</protein>
<feature type="region of interest" description="Disordered" evidence="1">
    <location>
        <begin position="204"/>
        <end position="238"/>
    </location>
</feature>
<dbReference type="Proteomes" id="UP000327013">
    <property type="component" value="Chromosome 4"/>
</dbReference>
<keyword evidence="3" id="KW-1185">Reference proteome</keyword>
<sequence length="286" mass="31329">MNMDEASEEVAVELAAQGVIGKRVDQMESGFIMALDYMIQLAEKDQDDKRKTLLEVIKETVLSHLTKKCPPHVQVIGLLCRTPKKESRQELLRRVAGGGGVFKSENGTKVHIPGANLNDIANQADDLLETMETRPVVPDRKLLARLVLIREEARNMMGGGILDERNDRGLNTLPEAEVNFLTKLVALKPGNTVQKMIKNVMQGKDEGADNSDSAEGHYTGGRVSSGIAGRKSVTGRKPLPVRPGMFLETVSKVLGGIYAGNDSGITAQHLEWVHQKTLQILQEIAF</sequence>
<dbReference type="GO" id="GO:0042644">
    <property type="term" value="C:chloroplast nucleoid"/>
    <property type="evidence" value="ECO:0007669"/>
    <property type="project" value="InterPro"/>
</dbReference>
<accession>A0A660KQK9</accession>
<evidence type="ECO:0000313" key="3">
    <source>
        <dbReference type="Proteomes" id="UP000327013"/>
    </source>
</evidence>
<dbReference type="GO" id="GO:0006355">
    <property type="term" value="P:regulation of DNA-templated transcription"/>
    <property type="evidence" value="ECO:0007669"/>
    <property type="project" value="InterPro"/>
</dbReference>
<dbReference type="PANTHER" id="PTHR37262:SF1">
    <property type="entry name" value="PROTEIN PEP-RELATED DEVELOPMENT ARRESTED 1, CHLOROPLASTIC"/>
    <property type="match status" value="1"/>
</dbReference>
<dbReference type="EMBL" id="CM017324">
    <property type="protein sequence ID" value="KAE8038021.1"/>
    <property type="molecule type" value="Genomic_DNA"/>
</dbReference>
<name>A0A660KQK9_9ROSI</name>
<dbReference type="PANTHER" id="PTHR37262">
    <property type="entry name" value="PROTEIN PEP-RELATED DEVELOPMENT ARRESTED 1, CHLOROPLASTIC"/>
    <property type="match status" value="1"/>
</dbReference>
<dbReference type="OrthoDB" id="2015968at2759"/>